<protein>
    <recommendedName>
        <fullName evidence="2">chorismate mutase</fullName>
        <ecNumber evidence="2">5.4.99.5</ecNumber>
    </recommendedName>
</protein>
<dbReference type="NCBIfam" id="NF006741">
    <property type="entry name" value="PRK09269.1"/>
    <property type="match status" value="1"/>
</dbReference>
<dbReference type="RefSeq" id="WP_209706434.1">
    <property type="nucleotide sequence ID" value="NZ_JAGIOO010000001.1"/>
</dbReference>
<dbReference type="EC" id="5.4.99.5" evidence="2"/>
<dbReference type="InterPro" id="IPR002701">
    <property type="entry name" value="CM_II_prokaryot"/>
</dbReference>
<sequence>MRTPIRLAAVLTALAAALVTAPAASASPTSLWQLTDLAAQRIQIADRVAAAKYGTTAPIDDPVREKQIYDSVAAQAPGLRLTPEDAVRFFRAQIESNKVVQRGLYAHWDANPSEAPTTRPDLAQIRPKIDKINAGMLTELSETLRIRTSHTCPTRQLVATKVATVTHRFDALHTRALHGATAATCLPA</sequence>
<dbReference type="InterPro" id="IPR036263">
    <property type="entry name" value="Chorismate_II_sf"/>
</dbReference>
<reference evidence="7 8" key="1">
    <citation type="submission" date="2021-03" db="EMBL/GenBank/DDBJ databases">
        <title>Sequencing the genomes of 1000 actinobacteria strains.</title>
        <authorList>
            <person name="Klenk H.-P."/>
        </authorList>
    </citation>
    <scope>NUCLEOTIDE SEQUENCE [LARGE SCALE GENOMIC DNA]</scope>
    <source>
        <strain evidence="7 8">DSM 44580</strain>
    </source>
</reference>
<dbReference type="PANTHER" id="PTHR38041:SF2">
    <property type="entry name" value="SECRETED CHORISMATE MUTASE"/>
    <property type="match status" value="1"/>
</dbReference>
<dbReference type="SUPFAM" id="SSF48600">
    <property type="entry name" value="Chorismate mutase II"/>
    <property type="match status" value="1"/>
</dbReference>
<dbReference type="PROSITE" id="PS51168">
    <property type="entry name" value="CHORISMATE_MUT_2"/>
    <property type="match status" value="1"/>
</dbReference>
<evidence type="ECO:0000256" key="5">
    <source>
        <dbReference type="SAM" id="SignalP"/>
    </source>
</evidence>
<dbReference type="InterPro" id="IPR036979">
    <property type="entry name" value="CM_dom_sf"/>
</dbReference>
<comment type="caution">
    <text evidence="7">The sequence shown here is derived from an EMBL/GenBank/DDBJ whole genome shotgun (WGS) entry which is preliminary data.</text>
</comment>
<proteinExistence type="predicted"/>
<name>A0ABS5A6P1_9PSEU</name>
<keyword evidence="4 7" id="KW-0413">Isomerase</keyword>
<keyword evidence="8" id="KW-1185">Reference proteome</keyword>
<evidence type="ECO:0000256" key="3">
    <source>
        <dbReference type="ARBA" id="ARBA00022729"/>
    </source>
</evidence>
<evidence type="ECO:0000256" key="1">
    <source>
        <dbReference type="ARBA" id="ARBA00004817"/>
    </source>
</evidence>
<feature type="signal peptide" evidence="5">
    <location>
        <begin position="1"/>
        <end position="26"/>
    </location>
</feature>
<dbReference type="Gene3D" id="1.20.59.10">
    <property type="entry name" value="Chorismate mutase"/>
    <property type="match status" value="1"/>
</dbReference>
<dbReference type="PANTHER" id="PTHR38041">
    <property type="entry name" value="CHORISMATE MUTASE"/>
    <property type="match status" value="1"/>
</dbReference>
<accession>A0ABS5A6P1</accession>
<evidence type="ECO:0000259" key="6">
    <source>
        <dbReference type="PROSITE" id="PS51168"/>
    </source>
</evidence>
<feature type="chain" id="PRO_5045443541" description="chorismate mutase" evidence="5">
    <location>
        <begin position="27"/>
        <end position="188"/>
    </location>
</feature>
<keyword evidence="3 5" id="KW-0732">Signal</keyword>
<dbReference type="Proteomes" id="UP001519363">
    <property type="component" value="Unassembled WGS sequence"/>
</dbReference>
<evidence type="ECO:0000256" key="4">
    <source>
        <dbReference type="ARBA" id="ARBA00023235"/>
    </source>
</evidence>
<dbReference type="NCBIfam" id="TIGR01806">
    <property type="entry name" value="CM_mono2"/>
    <property type="match status" value="1"/>
</dbReference>
<dbReference type="InterPro" id="IPR051331">
    <property type="entry name" value="Chorismate_mutase-related"/>
</dbReference>
<evidence type="ECO:0000313" key="8">
    <source>
        <dbReference type="Proteomes" id="UP001519363"/>
    </source>
</evidence>
<dbReference type="SMART" id="SM00830">
    <property type="entry name" value="CM_2"/>
    <property type="match status" value="1"/>
</dbReference>
<feature type="domain" description="Chorismate mutase" evidence="6">
    <location>
        <begin position="1"/>
        <end position="105"/>
    </location>
</feature>
<evidence type="ECO:0000256" key="2">
    <source>
        <dbReference type="ARBA" id="ARBA00012404"/>
    </source>
</evidence>
<dbReference type="InterPro" id="IPR008240">
    <property type="entry name" value="Chorismate_mutase_periplasmic"/>
</dbReference>
<evidence type="ECO:0000313" key="7">
    <source>
        <dbReference type="EMBL" id="MBP2472259.1"/>
    </source>
</evidence>
<comment type="pathway">
    <text evidence="1">Metabolic intermediate biosynthesis; prephenate biosynthesis; prephenate from chorismate: step 1/1.</text>
</comment>
<dbReference type="Pfam" id="PF01817">
    <property type="entry name" value="CM_2"/>
    <property type="match status" value="1"/>
</dbReference>
<dbReference type="EMBL" id="JAGIOO010000001">
    <property type="protein sequence ID" value="MBP2472259.1"/>
    <property type="molecule type" value="Genomic_DNA"/>
</dbReference>
<gene>
    <name evidence="7" type="ORF">JOF53_001131</name>
</gene>
<organism evidence="7 8">
    <name type="scientific">Crossiella equi</name>
    <dbReference type="NCBI Taxonomy" id="130796"/>
    <lineage>
        <taxon>Bacteria</taxon>
        <taxon>Bacillati</taxon>
        <taxon>Actinomycetota</taxon>
        <taxon>Actinomycetes</taxon>
        <taxon>Pseudonocardiales</taxon>
        <taxon>Pseudonocardiaceae</taxon>
        <taxon>Crossiella</taxon>
    </lineage>
</organism>
<dbReference type="GO" id="GO:0004106">
    <property type="term" value="F:chorismate mutase activity"/>
    <property type="evidence" value="ECO:0007669"/>
    <property type="project" value="UniProtKB-EC"/>
</dbReference>